<dbReference type="AlphaFoldDB" id="A0AAN8ZDE8"/>
<keyword evidence="3" id="KW-0489">Methyltransferase</keyword>
<dbReference type="InterPro" id="IPR014776">
    <property type="entry name" value="4pyrrole_Mease_sub2"/>
</dbReference>
<dbReference type="EMBL" id="JBAMMX010000009">
    <property type="protein sequence ID" value="KAK6933722.1"/>
    <property type="molecule type" value="Genomic_DNA"/>
</dbReference>
<dbReference type="GO" id="GO:0032259">
    <property type="term" value="P:methylation"/>
    <property type="evidence" value="ECO:0007669"/>
    <property type="project" value="UniProtKB-KW"/>
</dbReference>
<evidence type="ECO:0000313" key="4">
    <source>
        <dbReference type="Proteomes" id="UP001370490"/>
    </source>
</evidence>
<dbReference type="InterPro" id="IPR035996">
    <property type="entry name" value="4pyrrol_Methylase_sf"/>
</dbReference>
<dbReference type="PANTHER" id="PTHR45790">
    <property type="entry name" value="SIROHEME SYNTHASE-RELATED"/>
    <property type="match status" value="1"/>
</dbReference>
<keyword evidence="1" id="KW-0627">Porphyrin biosynthesis</keyword>
<dbReference type="Pfam" id="PF00590">
    <property type="entry name" value="TP_methylase"/>
    <property type="match status" value="1"/>
</dbReference>
<dbReference type="GO" id="GO:0004851">
    <property type="term" value="F:uroporphyrin-III C-methyltransferase activity"/>
    <property type="evidence" value="ECO:0007669"/>
    <property type="project" value="TreeGrafter"/>
</dbReference>
<reference evidence="3 4" key="1">
    <citation type="submission" date="2023-12" db="EMBL/GenBank/DDBJ databases">
        <title>A high-quality genome assembly for Dillenia turbinata (Dilleniales).</title>
        <authorList>
            <person name="Chanderbali A."/>
        </authorList>
    </citation>
    <scope>NUCLEOTIDE SEQUENCE [LARGE SCALE GENOMIC DNA]</scope>
    <source>
        <strain evidence="3">LSX21</strain>
        <tissue evidence="3">Leaf</tissue>
    </source>
</reference>
<dbReference type="PANTHER" id="PTHR45790:SF3">
    <property type="entry name" value="S-ADENOSYL-L-METHIONINE-DEPENDENT UROPORPHYRINOGEN III METHYLTRANSFERASE, CHLOROPLASTIC"/>
    <property type="match status" value="1"/>
</dbReference>
<evidence type="ECO:0000313" key="3">
    <source>
        <dbReference type="EMBL" id="KAK6933722.1"/>
    </source>
</evidence>
<name>A0AAN8ZDE8_9MAGN</name>
<feature type="domain" description="Tetrapyrrole methylase" evidence="2">
    <location>
        <begin position="46"/>
        <end position="151"/>
    </location>
</feature>
<keyword evidence="4" id="KW-1185">Reference proteome</keyword>
<protein>
    <submittedName>
        <fullName evidence="3">Tetrapyrrole methylase</fullName>
    </submittedName>
</protein>
<organism evidence="3 4">
    <name type="scientific">Dillenia turbinata</name>
    <dbReference type="NCBI Taxonomy" id="194707"/>
    <lineage>
        <taxon>Eukaryota</taxon>
        <taxon>Viridiplantae</taxon>
        <taxon>Streptophyta</taxon>
        <taxon>Embryophyta</taxon>
        <taxon>Tracheophyta</taxon>
        <taxon>Spermatophyta</taxon>
        <taxon>Magnoliopsida</taxon>
        <taxon>eudicotyledons</taxon>
        <taxon>Gunneridae</taxon>
        <taxon>Pentapetalae</taxon>
        <taxon>Dilleniales</taxon>
        <taxon>Dilleniaceae</taxon>
        <taxon>Dillenia</taxon>
    </lineage>
</organism>
<dbReference type="GO" id="GO:0019354">
    <property type="term" value="P:siroheme biosynthetic process"/>
    <property type="evidence" value="ECO:0007669"/>
    <property type="project" value="TreeGrafter"/>
</dbReference>
<dbReference type="InterPro" id="IPR000878">
    <property type="entry name" value="4pyrrol_Mease"/>
</dbReference>
<dbReference type="SUPFAM" id="SSF53790">
    <property type="entry name" value="Tetrapyrrole methylase"/>
    <property type="match status" value="1"/>
</dbReference>
<dbReference type="Proteomes" id="UP001370490">
    <property type="component" value="Unassembled WGS sequence"/>
</dbReference>
<accession>A0AAN8ZDE8</accession>
<keyword evidence="3" id="KW-0808">Transferase</keyword>
<proteinExistence type="predicted"/>
<dbReference type="InterPro" id="IPR050161">
    <property type="entry name" value="Siro_Cobalamin_biosynth"/>
</dbReference>
<sequence>MNDHFAISLINLRVIGSGVVLSDHTNNNATFSTNRTSWQKQSTNTTNFTLGITPSITAASGMAAELGIPLTHRGVANSVRFLTRHSKKGGTHPLYVAESAADPDSTLEIYMGLATFSSLAFKLINHGIPAEPPAAAVERGTTPQQRIAICEFKYVMGTVILAEVIVEKERVKAIISDPFQYYFFNIFPILGTGYKPPSLSNREISSLQKYHELVLLCHKSRERTSASNHGSVVESLHMHTGAGYLVTSLSALFVLKSGCPSESRCKSFIILLNSASGREEFRK</sequence>
<evidence type="ECO:0000259" key="2">
    <source>
        <dbReference type="Pfam" id="PF00590"/>
    </source>
</evidence>
<evidence type="ECO:0000256" key="1">
    <source>
        <dbReference type="ARBA" id="ARBA00023244"/>
    </source>
</evidence>
<comment type="caution">
    <text evidence="3">The sequence shown here is derived from an EMBL/GenBank/DDBJ whole genome shotgun (WGS) entry which is preliminary data.</text>
</comment>
<dbReference type="Gene3D" id="3.30.950.10">
    <property type="entry name" value="Methyltransferase, Cobalt-precorrin-4 Transmethylase, Domain 2"/>
    <property type="match status" value="1"/>
</dbReference>
<gene>
    <name evidence="3" type="ORF">RJ641_036616</name>
</gene>